<proteinExistence type="predicted"/>
<dbReference type="InterPro" id="IPR001810">
    <property type="entry name" value="F-box_dom"/>
</dbReference>
<dbReference type="Pfam" id="PF12937">
    <property type="entry name" value="F-box-like"/>
    <property type="match status" value="1"/>
</dbReference>
<dbReference type="SUPFAM" id="SSF81383">
    <property type="entry name" value="F-box domain"/>
    <property type="match status" value="1"/>
</dbReference>
<dbReference type="SUPFAM" id="SSF101908">
    <property type="entry name" value="Putative isomerase YbhE"/>
    <property type="match status" value="1"/>
</dbReference>
<evidence type="ECO:0000313" key="2">
    <source>
        <dbReference type="EMBL" id="TFK46078.1"/>
    </source>
</evidence>
<dbReference type="Proteomes" id="UP000305948">
    <property type="component" value="Unassembled WGS sequence"/>
</dbReference>
<feature type="domain" description="F-box" evidence="1">
    <location>
        <begin position="1"/>
        <end position="47"/>
    </location>
</feature>
<dbReference type="EMBL" id="ML213533">
    <property type="protein sequence ID" value="TFK46078.1"/>
    <property type="molecule type" value="Genomic_DNA"/>
</dbReference>
<dbReference type="AlphaFoldDB" id="A0A5C3MPV7"/>
<reference evidence="2 3" key="1">
    <citation type="journal article" date="2019" name="Nat. Ecol. Evol.">
        <title>Megaphylogeny resolves global patterns of mushroom evolution.</title>
        <authorList>
            <person name="Varga T."/>
            <person name="Krizsan K."/>
            <person name="Foldi C."/>
            <person name="Dima B."/>
            <person name="Sanchez-Garcia M."/>
            <person name="Sanchez-Ramirez S."/>
            <person name="Szollosi G.J."/>
            <person name="Szarkandi J.G."/>
            <person name="Papp V."/>
            <person name="Albert L."/>
            <person name="Andreopoulos W."/>
            <person name="Angelini C."/>
            <person name="Antonin V."/>
            <person name="Barry K.W."/>
            <person name="Bougher N.L."/>
            <person name="Buchanan P."/>
            <person name="Buyck B."/>
            <person name="Bense V."/>
            <person name="Catcheside P."/>
            <person name="Chovatia M."/>
            <person name="Cooper J."/>
            <person name="Damon W."/>
            <person name="Desjardin D."/>
            <person name="Finy P."/>
            <person name="Geml J."/>
            <person name="Haridas S."/>
            <person name="Hughes K."/>
            <person name="Justo A."/>
            <person name="Karasinski D."/>
            <person name="Kautmanova I."/>
            <person name="Kiss B."/>
            <person name="Kocsube S."/>
            <person name="Kotiranta H."/>
            <person name="LaButti K.M."/>
            <person name="Lechner B.E."/>
            <person name="Liimatainen K."/>
            <person name="Lipzen A."/>
            <person name="Lukacs Z."/>
            <person name="Mihaltcheva S."/>
            <person name="Morgado L.N."/>
            <person name="Niskanen T."/>
            <person name="Noordeloos M.E."/>
            <person name="Ohm R.A."/>
            <person name="Ortiz-Santana B."/>
            <person name="Ovrebo C."/>
            <person name="Racz N."/>
            <person name="Riley R."/>
            <person name="Savchenko A."/>
            <person name="Shiryaev A."/>
            <person name="Soop K."/>
            <person name="Spirin V."/>
            <person name="Szebenyi C."/>
            <person name="Tomsovsky M."/>
            <person name="Tulloss R.E."/>
            <person name="Uehling J."/>
            <person name="Grigoriev I.V."/>
            <person name="Vagvolgyi C."/>
            <person name="Papp T."/>
            <person name="Martin F.M."/>
            <person name="Miettinen O."/>
            <person name="Hibbett D.S."/>
            <person name="Nagy L.G."/>
        </authorList>
    </citation>
    <scope>NUCLEOTIDE SEQUENCE [LARGE SCALE GENOMIC DNA]</scope>
    <source>
        <strain evidence="2 3">OMC1185</strain>
    </source>
</reference>
<organism evidence="2 3">
    <name type="scientific">Heliocybe sulcata</name>
    <dbReference type="NCBI Taxonomy" id="5364"/>
    <lineage>
        <taxon>Eukaryota</taxon>
        <taxon>Fungi</taxon>
        <taxon>Dikarya</taxon>
        <taxon>Basidiomycota</taxon>
        <taxon>Agaricomycotina</taxon>
        <taxon>Agaricomycetes</taxon>
        <taxon>Gloeophyllales</taxon>
        <taxon>Gloeophyllaceae</taxon>
        <taxon>Heliocybe</taxon>
    </lineage>
</organism>
<gene>
    <name evidence="2" type="ORF">OE88DRAFT_1812098</name>
</gene>
<evidence type="ECO:0000259" key="1">
    <source>
        <dbReference type="PROSITE" id="PS50181"/>
    </source>
</evidence>
<evidence type="ECO:0000313" key="3">
    <source>
        <dbReference type="Proteomes" id="UP000305948"/>
    </source>
</evidence>
<protein>
    <recommendedName>
        <fullName evidence="1">F-box domain-containing protein</fullName>
    </recommendedName>
</protein>
<dbReference type="Gene3D" id="1.20.1280.50">
    <property type="match status" value="1"/>
</dbReference>
<name>A0A5C3MPV7_9AGAM</name>
<dbReference type="PROSITE" id="PS50181">
    <property type="entry name" value="FBOX"/>
    <property type="match status" value="1"/>
</dbReference>
<dbReference type="InterPro" id="IPR036047">
    <property type="entry name" value="F-box-like_dom_sf"/>
</dbReference>
<keyword evidence="3" id="KW-1185">Reference proteome</keyword>
<sequence length="451" mass="50742">MAQFTELPAEILFMMIKYLSVEDMENLRSTCKAFYTIMEDAALWRRALCTLLSVPINWVMAIVQSKTINQLRKQARKAALMTERWHLDRPAPRRVRSYLWPKLQDVLFIPGGDWLVCMFEQGTLQVRRVETMEIACSLQSGVDTSMFSMSCISVSPEGNFYALFHCTERILIYEIRLTPDKQSLRVVDKLSRDDMQGIDVLRHASLAGNVVALDCYYQGQDLVYMRTVKPGETGGTMHAALIHDHTHCTIHILSSRVVLLCNGQGISVYKTQGLVGTTKPSVLDIVSSDTIWSVSFDSWTSGQLSGSPAIWKNLYDGHQGPLMILGAGVLHIVQPSVDLDKYSLRSFRVPEIVAEARAVGTRYAFCAQTEQNRGLVFKTCTFPRVLQAYDEIEDAEDMQVSPGRVNLGSFLIEEVKDMSPVFSRLDEWTGYACVMLENDGGVKRLVIVDVI</sequence>
<accession>A0A5C3MPV7</accession>
<dbReference type="OrthoDB" id="3268567at2759"/>